<gene>
    <name evidence="1" type="ORF">SNEC2469_LOCUS27323</name>
</gene>
<dbReference type="OrthoDB" id="416497at2759"/>
<comment type="caution">
    <text evidence="1">The sequence shown here is derived from an EMBL/GenBank/DDBJ whole genome shotgun (WGS) entry which is preliminary data.</text>
</comment>
<evidence type="ECO:0000313" key="1">
    <source>
        <dbReference type="EMBL" id="CAE7861840.1"/>
    </source>
</evidence>
<sequence>MRRESDFVAYFDLLPSRAEQEESDLFFAGESILEDFAMLPVVNFWRRIQKDQYQELESCFHILRGLLDGVEVEWKDVEGLLRIHGSRHFNAKPADVEFLAPAADM</sequence>
<dbReference type="EMBL" id="CAJNJA010057352">
    <property type="protein sequence ID" value="CAE7861840.1"/>
    <property type="molecule type" value="Genomic_DNA"/>
</dbReference>
<name>A0A813AEA1_9DINO</name>
<accession>A0A813AEA1</accession>
<reference evidence="1" key="1">
    <citation type="submission" date="2021-02" db="EMBL/GenBank/DDBJ databases">
        <authorList>
            <person name="Dougan E. K."/>
            <person name="Rhodes N."/>
            <person name="Thang M."/>
            <person name="Chan C."/>
        </authorList>
    </citation>
    <scope>NUCLEOTIDE SEQUENCE</scope>
</reference>
<dbReference type="Proteomes" id="UP000601435">
    <property type="component" value="Unassembled WGS sequence"/>
</dbReference>
<dbReference type="AlphaFoldDB" id="A0A813AEA1"/>
<keyword evidence="2" id="KW-1185">Reference proteome</keyword>
<protein>
    <submittedName>
        <fullName evidence="1">Uncharacterized protein</fullName>
    </submittedName>
</protein>
<organism evidence="1 2">
    <name type="scientific">Symbiodinium necroappetens</name>
    <dbReference type="NCBI Taxonomy" id="1628268"/>
    <lineage>
        <taxon>Eukaryota</taxon>
        <taxon>Sar</taxon>
        <taxon>Alveolata</taxon>
        <taxon>Dinophyceae</taxon>
        <taxon>Suessiales</taxon>
        <taxon>Symbiodiniaceae</taxon>
        <taxon>Symbiodinium</taxon>
    </lineage>
</organism>
<feature type="non-terminal residue" evidence="1">
    <location>
        <position position="1"/>
    </location>
</feature>
<evidence type="ECO:0000313" key="2">
    <source>
        <dbReference type="Proteomes" id="UP000601435"/>
    </source>
</evidence>
<proteinExistence type="predicted"/>